<keyword evidence="6" id="KW-0969">Cilium</keyword>
<evidence type="ECO:0000313" key="6">
    <source>
        <dbReference type="EMBL" id="NKE73095.1"/>
    </source>
</evidence>
<evidence type="ECO:0000313" key="7">
    <source>
        <dbReference type="Proteomes" id="UP000534783"/>
    </source>
</evidence>
<dbReference type="RefSeq" id="WP_168063041.1">
    <property type="nucleotide sequence ID" value="NZ_VTOW01000005.1"/>
</dbReference>
<feature type="domain" description="Flagellin N-terminal" evidence="4">
    <location>
        <begin position="3"/>
        <end position="140"/>
    </location>
</feature>
<dbReference type="InterPro" id="IPR001492">
    <property type="entry name" value="Flagellin"/>
</dbReference>
<dbReference type="PANTHER" id="PTHR42792:SF1">
    <property type="entry name" value="FLAGELLAR HOOK-ASSOCIATED PROTEIN 3"/>
    <property type="match status" value="1"/>
</dbReference>
<dbReference type="InterPro" id="IPR001029">
    <property type="entry name" value="Flagellin_N"/>
</dbReference>
<dbReference type="SUPFAM" id="SSF64518">
    <property type="entry name" value="Phase 1 flagellin"/>
    <property type="match status" value="1"/>
</dbReference>
<reference evidence="6 7" key="1">
    <citation type="journal article" date="2020" name="Nature">
        <title>Bacterial chemolithoautotrophy via manganese oxidation.</title>
        <authorList>
            <person name="Yu H."/>
            <person name="Leadbetter J.R."/>
        </authorList>
    </citation>
    <scope>NUCLEOTIDE SEQUENCE [LARGE SCALE GENOMIC DNA]</scope>
    <source>
        <strain evidence="6 7">Mn-1</strain>
    </source>
</reference>
<protein>
    <submittedName>
        <fullName evidence="6">Flagellar hook-associated protein 3</fullName>
    </submittedName>
</protein>
<evidence type="ECO:0000256" key="1">
    <source>
        <dbReference type="ARBA" id="ARBA00004365"/>
    </source>
</evidence>
<organism evidence="6 7">
    <name type="scientific">Candidatus Manganitrophus noduliformans</name>
    <dbReference type="NCBI Taxonomy" id="2606439"/>
    <lineage>
        <taxon>Bacteria</taxon>
        <taxon>Pseudomonadati</taxon>
        <taxon>Nitrospirota</taxon>
        <taxon>Nitrospiria</taxon>
        <taxon>Candidatus Troglogloeales</taxon>
        <taxon>Candidatus Manganitrophaceae</taxon>
        <taxon>Candidatus Manganitrophus</taxon>
    </lineage>
</organism>
<name>A0A7X6DTM6_9BACT</name>
<evidence type="ECO:0000256" key="3">
    <source>
        <dbReference type="ARBA" id="ARBA00023143"/>
    </source>
</evidence>
<dbReference type="InterPro" id="IPR046358">
    <property type="entry name" value="Flagellin_C"/>
</dbReference>
<dbReference type="GO" id="GO:0009424">
    <property type="term" value="C:bacterial-type flagellum hook"/>
    <property type="evidence" value="ECO:0007669"/>
    <property type="project" value="InterPro"/>
</dbReference>
<gene>
    <name evidence="6" type="primary">flgL</name>
    <name evidence="6" type="ORF">MNODULE_20270</name>
</gene>
<keyword evidence="3" id="KW-0975">Bacterial flagellum</keyword>
<keyword evidence="7" id="KW-1185">Reference proteome</keyword>
<keyword evidence="6" id="KW-0282">Flagellum</keyword>
<evidence type="ECO:0000256" key="2">
    <source>
        <dbReference type="ARBA" id="ARBA00005709"/>
    </source>
</evidence>
<proteinExistence type="inferred from homology"/>
<sequence>MRVSDQMLFQSMMVHMQRQTESLLHIQEQVASGKRINRPSDDPIGQPLVLNYGKTLATTEQYLRNIDRSEAYLTSNESTLQDVGDQLQRAHELALQLANDSYSSTDRANAANEVQEIFNQLIAMGNRSVEGRYIFAGNQTRTLPFLEQGRYLGTAVTLPVTVTAAVNDQLTLSLDGVSSTLTLPAGSYATGTALAGMVQTAINADPTFQAAGASATVTFDTDHLVITSNSEGGTSAAVPTAGTALADLGLATGTNQPSGTYMGDSGEISFLIGPNTPVIMNLPGDRLFKGVGVTGGVDLFSAVGGLQAALETNDTAGIQAALTSISAAQEQVIGERALLGARLNRMDATKTVLEDFKLSITRFKSDLENIDLTQAISDFSLQQVALEATRATAARLIQNSLLDFLR</sequence>
<dbReference type="GO" id="GO:0005198">
    <property type="term" value="F:structural molecule activity"/>
    <property type="evidence" value="ECO:0007669"/>
    <property type="project" value="InterPro"/>
</dbReference>
<comment type="subcellular location">
    <subcellularLocation>
        <location evidence="1">Bacterial flagellum</location>
    </subcellularLocation>
</comment>
<comment type="caution">
    <text evidence="6">The sequence shown here is derived from an EMBL/GenBank/DDBJ whole genome shotgun (WGS) entry which is preliminary data.</text>
</comment>
<feature type="domain" description="Flagellin C-terminal" evidence="5">
    <location>
        <begin position="323"/>
        <end position="405"/>
    </location>
</feature>
<dbReference type="Gene3D" id="1.20.1330.10">
    <property type="entry name" value="f41 fragment of flagellin, N-terminal domain"/>
    <property type="match status" value="2"/>
</dbReference>
<dbReference type="PANTHER" id="PTHR42792">
    <property type="entry name" value="FLAGELLIN"/>
    <property type="match status" value="1"/>
</dbReference>
<comment type="similarity">
    <text evidence="2">Belongs to the bacterial flagellin family.</text>
</comment>
<accession>A0A7X6DTM6</accession>
<dbReference type="NCBIfam" id="TIGR02550">
    <property type="entry name" value="flagell_flgL"/>
    <property type="match status" value="1"/>
</dbReference>
<dbReference type="Pfam" id="PF00700">
    <property type="entry name" value="Flagellin_C"/>
    <property type="match status" value="1"/>
</dbReference>
<dbReference type="EMBL" id="VTOW01000005">
    <property type="protein sequence ID" value="NKE73095.1"/>
    <property type="molecule type" value="Genomic_DNA"/>
</dbReference>
<evidence type="ECO:0000259" key="5">
    <source>
        <dbReference type="Pfam" id="PF00700"/>
    </source>
</evidence>
<dbReference type="Pfam" id="PF00669">
    <property type="entry name" value="Flagellin_N"/>
    <property type="match status" value="1"/>
</dbReference>
<keyword evidence="6" id="KW-0966">Cell projection</keyword>
<dbReference type="GO" id="GO:0071973">
    <property type="term" value="P:bacterial-type flagellum-dependent cell motility"/>
    <property type="evidence" value="ECO:0007669"/>
    <property type="project" value="InterPro"/>
</dbReference>
<dbReference type="AlphaFoldDB" id="A0A7X6DTM6"/>
<dbReference type="Proteomes" id="UP000534783">
    <property type="component" value="Unassembled WGS sequence"/>
</dbReference>
<dbReference type="InterPro" id="IPR013384">
    <property type="entry name" value="Flagell_FlgL"/>
</dbReference>
<evidence type="ECO:0000259" key="4">
    <source>
        <dbReference type="Pfam" id="PF00669"/>
    </source>
</evidence>